<feature type="compositionally biased region" description="Polar residues" evidence="7">
    <location>
        <begin position="359"/>
        <end position="369"/>
    </location>
</feature>
<evidence type="ECO:0000256" key="7">
    <source>
        <dbReference type="SAM" id="MobiDB-lite"/>
    </source>
</evidence>
<evidence type="ECO:0000256" key="3">
    <source>
        <dbReference type="ARBA" id="ARBA00022771"/>
    </source>
</evidence>
<sequence length="571" mass="63467">MESGGSMLPKLDEYRSRLTNRKVHLDEVEGEICAICQKGFEAVVEPVQEQPDDAAHNNTPPNKLKVLKKVQQTANVRVTRSKRKETEEQAALTRQKSRKLKKRASRMIEKKGNVCPTSVEEVERNRRARSTADWRDNPEVDSDILSISPCAHLFHVDCISTWLNGVTQDRNLCPTCKTPLCRLSVLEPFHEAQCVAETWDIPKTAKNIEALIKLLTATDEMFGVEYQKTGDNPDYAHISRAVRDKGQGTCPNIKLLIRHTSGGIHWIDVIAAQRVHERLVDTNVLETWSGQQFLGLYSKMMDMYGQLYGKPTLLDPAQEHGKENTLQHASSNPDFTSPRAHFEYSQTAILDRIDPSSSWSAFRANSPTPEANYPKPHEGGNSPAIANNAEIPDLHDGNSSATLVNSTVSNTPAVSFGARLRALARQPFHQRAPAPARSTDTVWPEAPAREQHTRRAGFAEYFEVANDDTSDFEDANNDMFDFQASDGSTTVPNTPLHNQDEGLIGVASNFVEYQHVSGRSAFAAMPPSVSKLPALTWNNFSFESRGVMSPGGDVDGTDVELRGEDMDEEME</sequence>
<dbReference type="GO" id="GO:0051603">
    <property type="term" value="P:proteolysis involved in protein catabolic process"/>
    <property type="evidence" value="ECO:0007669"/>
    <property type="project" value="UniProtKB-ARBA"/>
</dbReference>
<feature type="region of interest" description="Disordered" evidence="7">
    <location>
        <begin position="80"/>
        <end position="99"/>
    </location>
</feature>
<feature type="region of interest" description="Disordered" evidence="7">
    <location>
        <begin position="548"/>
        <end position="571"/>
    </location>
</feature>
<name>A0A6A6ZM61_9PLEO</name>
<dbReference type="Pfam" id="PF12678">
    <property type="entry name" value="zf-rbx1"/>
    <property type="match status" value="1"/>
</dbReference>
<dbReference type="SUPFAM" id="SSF57850">
    <property type="entry name" value="RING/U-box"/>
    <property type="match status" value="1"/>
</dbReference>
<dbReference type="UniPathway" id="UPA00143"/>
<dbReference type="Proteomes" id="UP000799424">
    <property type="component" value="Unassembled WGS sequence"/>
</dbReference>
<evidence type="ECO:0000256" key="5">
    <source>
        <dbReference type="ARBA" id="ARBA00022833"/>
    </source>
</evidence>
<evidence type="ECO:0000256" key="4">
    <source>
        <dbReference type="ARBA" id="ARBA00022786"/>
    </source>
</evidence>
<keyword evidence="4" id="KW-0833">Ubl conjugation pathway</keyword>
<evidence type="ECO:0000313" key="9">
    <source>
        <dbReference type="EMBL" id="KAF2821759.1"/>
    </source>
</evidence>
<dbReference type="InterPro" id="IPR024766">
    <property type="entry name" value="Znf_RING_H2"/>
</dbReference>
<feature type="domain" description="RING-type" evidence="8">
    <location>
        <begin position="115"/>
        <end position="177"/>
    </location>
</feature>
<feature type="compositionally biased region" description="Polar residues" evidence="7">
    <location>
        <begin position="326"/>
        <end position="335"/>
    </location>
</feature>
<dbReference type="AlphaFoldDB" id="A0A6A6ZM61"/>
<feature type="region of interest" description="Disordered" evidence="7">
    <location>
        <begin position="315"/>
        <end position="338"/>
    </location>
</feature>
<dbReference type="EMBL" id="MU006236">
    <property type="protein sequence ID" value="KAF2821759.1"/>
    <property type="molecule type" value="Genomic_DNA"/>
</dbReference>
<dbReference type="InterPro" id="IPR001841">
    <property type="entry name" value="Znf_RING"/>
</dbReference>
<dbReference type="GO" id="GO:0016567">
    <property type="term" value="P:protein ubiquitination"/>
    <property type="evidence" value="ECO:0007669"/>
    <property type="project" value="UniProtKB-UniPathway"/>
</dbReference>
<feature type="region of interest" description="Disordered" evidence="7">
    <location>
        <begin position="359"/>
        <end position="382"/>
    </location>
</feature>
<evidence type="ECO:0000259" key="8">
    <source>
        <dbReference type="PROSITE" id="PS50089"/>
    </source>
</evidence>
<accession>A0A6A6ZM61</accession>
<reference evidence="9" key="1">
    <citation type="journal article" date="2020" name="Stud. Mycol.">
        <title>101 Dothideomycetes genomes: a test case for predicting lifestyles and emergence of pathogens.</title>
        <authorList>
            <person name="Haridas S."/>
            <person name="Albert R."/>
            <person name="Binder M."/>
            <person name="Bloem J."/>
            <person name="Labutti K."/>
            <person name="Salamov A."/>
            <person name="Andreopoulos B."/>
            <person name="Baker S."/>
            <person name="Barry K."/>
            <person name="Bills G."/>
            <person name="Bluhm B."/>
            <person name="Cannon C."/>
            <person name="Castanera R."/>
            <person name="Culley D."/>
            <person name="Daum C."/>
            <person name="Ezra D."/>
            <person name="Gonzalez J."/>
            <person name="Henrissat B."/>
            <person name="Kuo A."/>
            <person name="Liang C."/>
            <person name="Lipzen A."/>
            <person name="Lutzoni F."/>
            <person name="Magnuson J."/>
            <person name="Mondo S."/>
            <person name="Nolan M."/>
            <person name="Ohm R."/>
            <person name="Pangilinan J."/>
            <person name="Park H.-J."/>
            <person name="Ramirez L."/>
            <person name="Alfaro M."/>
            <person name="Sun H."/>
            <person name="Tritt A."/>
            <person name="Yoshinaga Y."/>
            <person name="Zwiers L.-H."/>
            <person name="Turgeon B."/>
            <person name="Goodwin S."/>
            <person name="Spatafora J."/>
            <person name="Crous P."/>
            <person name="Grigoriev I."/>
        </authorList>
    </citation>
    <scope>NUCLEOTIDE SEQUENCE</scope>
    <source>
        <strain evidence="9">CBS 113818</strain>
    </source>
</reference>
<proteinExistence type="predicted"/>
<evidence type="ECO:0000256" key="6">
    <source>
        <dbReference type="PROSITE-ProRule" id="PRU00175"/>
    </source>
</evidence>
<organism evidence="9 10">
    <name type="scientific">Ophiobolus disseminans</name>
    <dbReference type="NCBI Taxonomy" id="1469910"/>
    <lineage>
        <taxon>Eukaryota</taxon>
        <taxon>Fungi</taxon>
        <taxon>Dikarya</taxon>
        <taxon>Ascomycota</taxon>
        <taxon>Pezizomycotina</taxon>
        <taxon>Dothideomycetes</taxon>
        <taxon>Pleosporomycetidae</taxon>
        <taxon>Pleosporales</taxon>
        <taxon>Pleosporineae</taxon>
        <taxon>Phaeosphaeriaceae</taxon>
        <taxon>Ophiobolus</taxon>
    </lineage>
</organism>
<dbReference type="Gene3D" id="3.30.40.10">
    <property type="entry name" value="Zinc/RING finger domain, C3HC4 (zinc finger)"/>
    <property type="match status" value="1"/>
</dbReference>
<comment type="pathway">
    <text evidence="1">Protein modification; protein ubiquitination.</text>
</comment>
<dbReference type="OrthoDB" id="8062037at2759"/>
<dbReference type="GO" id="GO:0008270">
    <property type="term" value="F:zinc ion binding"/>
    <property type="evidence" value="ECO:0007669"/>
    <property type="project" value="UniProtKB-KW"/>
</dbReference>
<evidence type="ECO:0000256" key="1">
    <source>
        <dbReference type="ARBA" id="ARBA00004906"/>
    </source>
</evidence>
<protein>
    <recommendedName>
        <fullName evidence="8">RING-type domain-containing protein</fullName>
    </recommendedName>
</protein>
<keyword evidence="10" id="KW-1185">Reference proteome</keyword>
<dbReference type="InterPro" id="IPR013083">
    <property type="entry name" value="Znf_RING/FYVE/PHD"/>
</dbReference>
<keyword evidence="5" id="KW-0862">Zinc</keyword>
<evidence type="ECO:0000256" key="2">
    <source>
        <dbReference type="ARBA" id="ARBA00022723"/>
    </source>
</evidence>
<evidence type="ECO:0000313" key="10">
    <source>
        <dbReference type="Proteomes" id="UP000799424"/>
    </source>
</evidence>
<keyword evidence="3 6" id="KW-0863">Zinc-finger</keyword>
<keyword evidence="2" id="KW-0479">Metal-binding</keyword>
<dbReference type="PROSITE" id="PS50089">
    <property type="entry name" value="ZF_RING_2"/>
    <property type="match status" value="1"/>
</dbReference>
<gene>
    <name evidence="9" type="ORF">CC86DRAFT_426244</name>
</gene>